<dbReference type="EMBL" id="UZAU01000222">
    <property type="status" value="NOT_ANNOTATED_CDS"/>
    <property type="molecule type" value="Genomic_DNA"/>
</dbReference>
<feature type="transmembrane region" description="Helical" evidence="1">
    <location>
        <begin position="49"/>
        <end position="68"/>
    </location>
</feature>
<reference evidence="2" key="2">
    <citation type="submission" date="2021-03" db="UniProtKB">
        <authorList>
            <consortium name="EnsemblPlants"/>
        </authorList>
    </citation>
    <scope>IDENTIFICATION</scope>
</reference>
<evidence type="ECO:0000313" key="3">
    <source>
        <dbReference type="Proteomes" id="UP000596661"/>
    </source>
</evidence>
<keyword evidence="3" id="KW-1185">Reference proteome</keyword>
<evidence type="ECO:0000256" key="1">
    <source>
        <dbReference type="SAM" id="Phobius"/>
    </source>
</evidence>
<organism evidence="2 3">
    <name type="scientific">Cannabis sativa</name>
    <name type="common">Hemp</name>
    <name type="synonym">Marijuana</name>
    <dbReference type="NCBI Taxonomy" id="3483"/>
    <lineage>
        <taxon>Eukaryota</taxon>
        <taxon>Viridiplantae</taxon>
        <taxon>Streptophyta</taxon>
        <taxon>Embryophyta</taxon>
        <taxon>Tracheophyta</taxon>
        <taxon>Spermatophyta</taxon>
        <taxon>Magnoliopsida</taxon>
        <taxon>eudicotyledons</taxon>
        <taxon>Gunneridae</taxon>
        <taxon>Pentapetalae</taxon>
        <taxon>rosids</taxon>
        <taxon>fabids</taxon>
        <taxon>Rosales</taxon>
        <taxon>Cannabaceae</taxon>
        <taxon>Cannabis</taxon>
    </lineage>
</organism>
<dbReference type="EnsemblPlants" id="novel_model_1478_5bd9a17a">
    <property type="protein sequence ID" value="cds.novel_model_1478_5bd9a17a"/>
    <property type="gene ID" value="novel_gene_820_5bd9a17a"/>
</dbReference>
<keyword evidence="1" id="KW-1133">Transmembrane helix</keyword>
<keyword evidence="1" id="KW-0812">Transmembrane</keyword>
<name>A0A803QUB1_CANSA</name>
<keyword evidence="1" id="KW-0472">Membrane</keyword>
<sequence length="80" mass="9076">MACGAVLLSESVPIHRFSYEKPKPPFLKLHLPMVFICIFRAKVISFFLFFRVSSAAAVVVCSILLSTLNRRYQIPKNGFL</sequence>
<dbReference type="AlphaFoldDB" id="A0A803QUB1"/>
<dbReference type="Proteomes" id="UP000596661">
    <property type="component" value="Chromosome 2"/>
</dbReference>
<evidence type="ECO:0000313" key="2">
    <source>
        <dbReference type="EnsemblPlants" id="cds.novel_model_1478_5bd9a17a"/>
    </source>
</evidence>
<accession>A0A803QUB1</accession>
<dbReference type="Gramene" id="novel_model_1478_5bd9a17a">
    <property type="protein sequence ID" value="cds.novel_model_1478_5bd9a17a"/>
    <property type="gene ID" value="novel_gene_820_5bd9a17a"/>
</dbReference>
<proteinExistence type="predicted"/>
<protein>
    <submittedName>
        <fullName evidence="2">Uncharacterized protein</fullName>
    </submittedName>
</protein>
<reference evidence="2" key="1">
    <citation type="submission" date="2018-11" db="EMBL/GenBank/DDBJ databases">
        <authorList>
            <person name="Grassa J C."/>
        </authorList>
    </citation>
    <scope>NUCLEOTIDE SEQUENCE [LARGE SCALE GENOMIC DNA]</scope>
</reference>